<accession>A0A1F2PWJ9</accession>
<dbReference type="RefSeq" id="WP_003943374.1">
    <property type="nucleotide sequence ID" value="NZ_CP091856.1"/>
</dbReference>
<reference evidence="2 4" key="1">
    <citation type="submission" date="2020-12" db="EMBL/GenBank/DDBJ databases">
        <title>Draft genome sequence of furan degrading bacterial strain FUR100.</title>
        <authorList>
            <person name="Woiski C."/>
        </authorList>
    </citation>
    <scope>NUCLEOTIDE SEQUENCE [LARGE SCALE GENOMIC DNA]</scope>
    <source>
        <strain evidence="2 4">FUR100</strain>
    </source>
</reference>
<dbReference type="EMBL" id="CP133193">
    <property type="protein sequence ID" value="WMN03203.1"/>
    <property type="molecule type" value="Genomic_DNA"/>
</dbReference>
<dbReference type="CDD" id="cd22231">
    <property type="entry name" value="RHH_NikR_HicB-like"/>
    <property type="match status" value="1"/>
</dbReference>
<evidence type="ECO:0000259" key="1">
    <source>
        <dbReference type="Pfam" id="PF01402"/>
    </source>
</evidence>
<dbReference type="InterPro" id="IPR013321">
    <property type="entry name" value="Arc_rbn_hlx_hlx"/>
</dbReference>
<feature type="domain" description="Ribbon-helix-helix protein CopG" evidence="1">
    <location>
        <begin position="5"/>
        <end position="39"/>
    </location>
</feature>
<dbReference type="GO" id="GO:0006355">
    <property type="term" value="P:regulation of DNA-templated transcription"/>
    <property type="evidence" value="ECO:0007669"/>
    <property type="project" value="InterPro"/>
</dbReference>
<evidence type="ECO:0000313" key="4">
    <source>
        <dbReference type="Proteomes" id="UP000627573"/>
    </source>
</evidence>
<evidence type="ECO:0000313" key="5">
    <source>
        <dbReference type="Proteomes" id="UP001230933"/>
    </source>
</evidence>
<reference evidence="3" key="2">
    <citation type="submission" date="2023-08" db="EMBL/GenBank/DDBJ databases">
        <title>Isolation and Characterization of Rhodococcus erythropolis MGMM8.</title>
        <authorList>
            <person name="Diabankana R.G.C."/>
            <person name="Afordoanyi D.M."/>
            <person name="Validov S.Z."/>
        </authorList>
    </citation>
    <scope>NUCLEOTIDE SEQUENCE</scope>
    <source>
        <strain evidence="3">MGMM8</strain>
        <plasmid evidence="3">pMGMM8_3</plasmid>
    </source>
</reference>
<dbReference type="Proteomes" id="UP001230933">
    <property type="component" value="Plasmid pMGMM8_3"/>
</dbReference>
<sequence length="70" mass="7682">MTTKFTISLPDEDAHLLDEYVRDHGLRGRSAGIRAALRLLSTSGLERDYAAAFAEGDVDEVWDAVTADTE</sequence>
<dbReference type="InterPro" id="IPR010985">
    <property type="entry name" value="Ribbon_hlx_hlx"/>
</dbReference>
<dbReference type="SUPFAM" id="SSF47598">
    <property type="entry name" value="Ribbon-helix-helix"/>
    <property type="match status" value="1"/>
</dbReference>
<organism evidence="2 4">
    <name type="scientific">Rhodococcus erythropolis</name>
    <name type="common">Arthrobacter picolinophilus</name>
    <dbReference type="NCBI Taxonomy" id="1833"/>
    <lineage>
        <taxon>Bacteria</taxon>
        <taxon>Bacillati</taxon>
        <taxon>Actinomycetota</taxon>
        <taxon>Actinomycetes</taxon>
        <taxon>Mycobacteriales</taxon>
        <taxon>Nocardiaceae</taxon>
        <taxon>Rhodococcus</taxon>
        <taxon>Rhodococcus erythropolis group</taxon>
    </lineage>
</organism>
<proteinExistence type="predicted"/>
<evidence type="ECO:0000313" key="2">
    <source>
        <dbReference type="EMBL" id="MBH5144366.1"/>
    </source>
</evidence>
<dbReference type="Proteomes" id="UP000627573">
    <property type="component" value="Unassembled WGS sequence"/>
</dbReference>
<keyword evidence="3" id="KW-0614">Plasmid</keyword>
<dbReference type="InterPro" id="IPR002145">
    <property type="entry name" value="CopG"/>
</dbReference>
<dbReference type="GeneID" id="93806857"/>
<dbReference type="AlphaFoldDB" id="A0A1F2PWJ9"/>
<keyword evidence="4" id="KW-1185">Reference proteome</keyword>
<dbReference type="OrthoDB" id="3692970at2"/>
<dbReference type="Pfam" id="PF01402">
    <property type="entry name" value="RHH_1"/>
    <property type="match status" value="1"/>
</dbReference>
<dbReference type="Gene3D" id="1.10.1220.10">
    <property type="entry name" value="Met repressor-like"/>
    <property type="match status" value="1"/>
</dbReference>
<name>A0A1F2PWJ9_RHOER</name>
<protein>
    <submittedName>
        <fullName evidence="3">Ribbon-helix-helix domain-containing protein</fullName>
    </submittedName>
    <submittedName>
        <fullName evidence="2">Ribbon-helix-helix protein, CopG family</fullName>
    </submittedName>
</protein>
<gene>
    <name evidence="2" type="ORF">I3517_17285</name>
    <name evidence="3" type="ORF">QIE55_32990</name>
</gene>
<dbReference type="EMBL" id="JAECSB010000060">
    <property type="protein sequence ID" value="MBH5144366.1"/>
    <property type="molecule type" value="Genomic_DNA"/>
</dbReference>
<geneLocation type="plasmid" evidence="3 5">
    <name>pMGMM8_3</name>
</geneLocation>
<evidence type="ECO:0000313" key="3">
    <source>
        <dbReference type="EMBL" id="WMN03203.1"/>
    </source>
</evidence>